<comment type="caution">
    <text evidence="1">The sequence shown here is derived from an EMBL/GenBank/DDBJ whole genome shotgun (WGS) entry which is preliminary data.</text>
</comment>
<reference evidence="1" key="2">
    <citation type="submission" date="2018-07" db="EMBL/GenBank/DDBJ databases">
        <authorList>
            <consortium name="NCBI Pathogen Detection Project"/>
        </authorList>
    </citation>
    <scope>NUCLEOTIDE SEQUENCE</scope>
    <source>
        <strain evidence="1">2584-68</strain>
    </source>
</reference>
<dbReference type="AlphaFoldDB" id="A0A736RAP3"/>
<gene>
    <name evidence="1" type="ORF">GNB58_003898</name>
</gene>
<name>A0A736RAP3_SALHO</name>
<keyword evidence="1" id="KW-0238">DNA-binding</keyword>
<dbReference type="GO" id="GO:0003677">
    <property type="term" value="F:DNA binding"/>
    <property type="evidence" value="ECO:0007669"/>
    <property type="project" value="UniProtKB-KW"/>
</dbReference>
<reference evidence="1" key="1">
    <citation type="journal article" date="2018" name="Genome Biol.">
        <title>SKESA: strategic k-mer extension for scrupulous assemblies.</title>
        <authorList>
            <person name="Souvorov A."/>
            <person name="Agarwala R."/>
            <person name="Lipman D.J."/>
        </authorList>
    </citation>
    <scope>NUCLEOTIDE SEQUENCE</scope>
    <source>
        <strain evidence="1">2584-68</strain>
    </source>
</reference>
<organism evidence="1">
    <name type="scientific">Salmonella enterica subsp. houtenae serovar 45:g,z51:-</name>
    <dbReference type="NCBI Taxonomy" id="1967611"/>
    <lineage>
        <taxon>Bacteria</taxon>
        <taxon>Pseudomonadati</taxon>
        <taxon>Pseudomonadota</taxon>
        <taxon>Gammaproteobacteria</taxon>
        <taxon>Enterobacterales</taxon>
        <taxon>Enterobacteriaceae</taxon>
        <taxon>Salmonella</taxon>
    </lineage>
</organism>
<proteinExistence type="predicted"/>
<dbReference type="EMBL" id="DAATAH010000058">
    <property type="protein sequence ID" value="HAE7766854.1"/>
    <property type="molecule type" value="Genomic_DNA"/>
</dbReference>
<evidence type="ECO:0000313" key="1">
    <source>
        <dbReference type="EMBL" id="HAE7766854.1"/>
    </source>
</evidence>
<sequence>MSEKEVSERIGKKRTALWRLRTKHGFPSPVLTHPAKYSRTAVEKWIAEGGVNRVV</sequence>
<protein>
    <submittedName>
        <fullName evidence="1">DNA-binding protein</fullName>
    </submittedName>
</protein>
<accession>A0A736RAP3</accession>